<dbReference type="InterPro" id="IPR043519">
    <property type="entry name" value="NT_sf"/>
</dbReference>
<dbReference type="NCBIfam" id="NF008292">
    <property type="entry name" value="PRK11072.1"/>
    <property type="match status" value="1"/>
</dbReference>
<reference evidence="10 11" key="1">
    <citation type="submission" date="2020-08" db="EMBL/GenBank/DDBJ databases">
        <title>Genomic Encyclopedia of Type Strains, Phase IV (KMG-IV): sequencing the most valuable type-strain genomes for metagenomic binning, comparative biology and taxonomic classification.</title>
        <authorList>
            <person name="Goeker M."/>
        </authorList>
    </citation>
    <scope>NUCLEOTIDE SEQUENCE [LARGE SCALE GENOMIC DNA]</scope>
    <source>
        <strain evidence="10 11">DSM 29781</strain>
    </source>
</reference>
<dbReference type="FunFam" id="1.20.120.330:FF:000005">
    <property type="entry name" value="Bifunctional glutamine synthetase adenylyltransferase/adenylyl-removing enzyme"/>
    <property type="match status" value="1"/>
</dbReference>
<protein>
    <recommendedName>
        <fullName evidence="7">Bifunctional glutamine synthetase adenylyltransferase/adenylyl-removing enzyme</fullName>
    </recommendedName>
    <alternativeName>
        <fullName evidence="7">ATP:glutamine synthetase adenylyltransferase</fullName>
    </alternativeName>
    <alternativeName>
        <fullName evidence="7">ATase</fullName>
    </alternativeName>
    <domain>
        <recommendedName>
            <fullName evidence="7">Glutamine synthetase adenylyl-L-tyrosine phosphorylase</fullName>
            <ecNumber evidence="7">2.7.7.89</ecNumber>
        </recommendedName>
        <alternativeName>
            <fullName evidence="7">Adenylyl removase</fullName>
            <shortName evidence="7">AR</shortName>
            <shortName evidence="7">AT-N</shortName>
        </alternativeName>
    </domain>
    <domain>
        <recommendedName>
            <fullName evidence="7">Glutamine synthetase adenylyl transferase</fullName>
            <ecNumber evidence="7">2.7.7.42</ecNumber>
        </recommendedName>
        <alternativeName>
            <fullName evidence="7">Adenylyl transferase</fullName>
            <shortName evidence="7">AT</shortName>
            <shortName evidence="7">AT-C</shortName>
        </alternativeName>
    </domain>
</protein>
<evidence type="ECO:0000256" key="5">
    <source>
        <dbReference type="ARBA" id="ARBA00022842"/>
    </source>
</evidence>
<keyword evidence="3 7" id="KW-0547">Nucleotide-binding</keyword>
<dbReference type="GO" id="GO:0016874">
    <property type="term" value="F:ligase activity"/>
    <property type="evidence" value="ECO:0007669"/>
    <property type="project" value="UniProtKB-KW"/>
</dbReference>
<keyword evidence="5 7" id="KW-0460">Magnesium</keyword>
<dbReference type="GO" id="GO:0005524">
    <property type="term" value="F:ATP binding"/>
    <property type="evidence" value="ECO:0007669"/>
    <property type="project" value="UniProtKB-UniRule"/>
</dbReference>
<dbReference type="Proteomes" id="UP000532440">
    <property type="component" value="Unassembled WGS sequence"/>
</dbReference>
<dbReference type="CDD" id="cd05401">
    <property type="entry name" value="NT_GlnE_GlnD_like"/>
    <property type="match status" value="2"/>
</dbReference>
<evidence type="ECO:0000259" key="9">
    <source>
        <dbReference type="Pfam" id="PF08335"/>
    </source>
</evidence>
<keyword evidence="10" id="KW-0436">Ligase</keyword>
<feature type="domain" description="PII-uridylyltransferase/Glutamine-synthetase adenylyltransferase" evidence="9">
    <location>
        <begin position="792"/>
        <end position="881"/>
    </location>
</feature>
<comment type="catalytic activity">
    <reaction evidence="7">
        <text>[glutamine synthetase]-L-tyrosine + ATP = [glutamine synthetase]-O(4)-(5'-adenylyl)-L-tyrosine + diphosphate</text>
        <dbReference type="Rhea" id="RHEA:18589"/>
        <dbReference type="Rhea" id="RHEA-COMP:10660"/>
        <dbReference type="Rhea" id="RHEA-COMP:10661"/>
        <dbReference type="ChEBI" id="CHEBI:30616"/>
        <dbReference type="ChEBI" id="CHEBI:33019"/>
        <dbReference type="ChEBI" id="CHEBI:46858"/>
        <dbReference type="ChEBI" id="CHEBI:83624"/>
        <dbReference type="EC" id="2.7.7.42"/>
    </reaction>
</comment>
<accession>A0A7W8M908</accession>
<feature type="region of interest" description="Adenylyl removase" evidence="7">
    <location>
        <begin position="1"/>
        <end position="445"/>
    </location>
</feature>
<dbReference type="PANTHER" id="PTHR30621">
    <property type="entry name" value="GLUTAMINE SYNTHETASE ADENYLYLTRANSFERASE"/>
    <property type="match status" value="1"/>
</dbReference>
<proteinExistence type="inferred from homology"/>
<dbReference type="SUPFAM" id="SSF81593">
    <property type="entry name" value="Nucleotidyltransferase substrate binding subunit/domain"/>
    <property type="match status" value="2"/>
</dbReference>
<evidence type="ECO:0000313" key="10">
    <source>
        <dbReference type="EMBL" id="MBB5271574.1"/>
    </source>
</evidence>
<dbReference type="InterPro" id="IPR023057">
    <property type="entry name" value="GlnE"/>
</dbReference>
<keyword evidence="4 7" id="KW-0067">ATP-binding</keyword>
<dbReference type="Pfam" id="PF03710">
    <property type="entry name" value="GlnE"/>
    <property type="match status" value="2"/>
</dbReference>
<dbReference type="RefSeq" id="WP_183966070.1">
    <property type="nucleotide sequence ID" value="NZ_BAABEW010000001.1"/>
</dbReference>
<keyword evidence="2 7" id="KW-0548">Nucleotidyltransferase</keyword>
<feature type="region of interest" description="Adenylyl transferase" evidence="7">
    <location>
        <begin position="445"/>
        <end position="911"/>
    </location>
</feature>
<dbReference type="SUPFAM" id="SSF81301">
    <property type="entry name" value="Nucleotidyltransferase"/>
    <property type="match status" value="2"/>
</dbReference>
<dbReference type="GO" id="GO:0047388">
    <property type="term" value="F:[glutamine synthetase]-adenylyl-L-tyrosine phosphorylase activity"/>
    <property type="evidence" value="ECO:0007669"/>
    <property type="project" value="UniProtKB-EC"/>
</dbReference>
<gene>
    <name evidence="7" type="primary">glnE</name>
    <name evidence="10" type="ORF">HNQ70_001584</name>
</gene>
<evidence type="ECO:0000256" key="7">
    <source>
        <dbReference type="HAMAP-Rule" id="MF_00802"/>
    </source>
</evidence>
<keyword evidence="11" id="KW-1185">Reference proteome</keyword>
<dbReference type="EMBL" id="JACHGB010000003">
    <property type="protein sequence ID" value="MBB5271574.1"/>
    <property type="molecule type" value="Genomic_DNA"/>
</dbReference>
<name>A0A7W8M908_9BURK</name>
<dbReference type="GO" id="GO:0008882">
    <property type="term" value="F:[glutamate-ammonia-ligase] adenylyltransferase activity"/>
    <property type="evidence" value="ECO:0007669"/>
    <property type="project" value="UniProtKB-UniRule"/>
</dbReference>
<dbReference type="AlphaFoldDB" id="A0A7W8M908"/>
<evidence type="ECO:0000256" key="3">
    <source>
        <dbReference type="ARBA" id="ARBA00022741"/>
    </source>
</evidence>
<dbReference type="Pfam" id="PF08335">
    <property type="entry name" value="GlnD_UR_UTase"/>
    <property type="match status" value="2"/>
</dbReference>
<feature type="domain" description="Glutamate-ammonia ligase adenylyltransferase repeated" evidence="8">
    <location>
        <begin position="72"/>
        <end position="262"/>
    </location>
</feature>
<evidence type="ECO:0000259" key="8">
    <source>
        <dbReference type="Pfam" id="PF03710"/>
    </source>
</evidence>
<dbReference type="Gene3D" id="3.30.460.10">
    <property type="entry name" value="Beta Polymerase, domain 2"/>
    <property type="match status" value="2"/>
</dbReference>
<sequence length="911" mass="100985">MTYRAEAFSGYFRRSLAALQARGADSPDGIGLVDALISAPIDSARIESAVTDALRPAREEAARVGDPSAGGPAVARGLRRVRQCLMMALAERDIRGLAPLEEVCTAMTAFATAVTREAMRQAAAELSAQFGRPLDGSGQPQDLLAVAMGKGGADELNVSSDLDLVFIFREAGETEGLPDADGGTRRRLPSAEFMHRLARRTIQLLADPTQDGFVFRVDTRLRPNGDSGPLVASLPMLEDYFYSQGREWERFAWLKGRVIADSGMAGDGARARDERMLESIVTPFVYRRYLDFRAFDALRELHELIRAEVRRRSVRNSGSIDVKLGRGGIREIEFTAQLFQVVRGGRDPGLRDRRTLATLASLSERGILAEADARALAEAYVLLRRTEHAIQFREDAQTHRLPADPQERALVAQMLGLSPEAFEPALDRARAEVQRVFDDLLRAPEAEPMDETAAAAAAAVSENVGRRIEALREAPRYRGAREETRAAIETLLARAGTQGCEERALLRLIDLIEAVLGRPAYIALLAQYPQAQSRVLKLLGRAKWAADYLTRHPILLDELLDGQLLEVTDYAAWEKGVREALAAATLNGQPDVERRMDVAREAHHAQVFRLLVQDLEGLHSVERVSDHLSELADRVLQVAIDECWPLVRQRHRERPRFAAIAYGRLGGKELGYASDLDLVFIHQDEDERAPEAYSMLSQRLATWLSARTAAGQLFEIDLRLRPNGNAGLLVSSLGAFQTYQRESAWVWEHQALSRARFAAGDTEIGAAFEAERRAILARPREPAALRDEVVAMRRKMHEGHPNRTALFDLKHDAGGMVDIEFVVQYLVLAHSHRHPELLDNAGNIALLRRAGAAGLIDAGLAERVAHAYRQFRELQHTVRLNDASFARVPPETVGAMRQDVRALWSAVLEAR</sequence>
<evidence type="ECO:0000313" key="11">
    <source>
        <dbReference type="Proteomes" id="UP000532440"/>
    </source>
</evidence>
<organism evidence="10 11">
    <name type="scientific">Quisquiliibacterium transsilvanicum</name>
    <dbReference type="NCBI Taxonomy" id="1549638"/>
    <lineage>
        <taxon>Bacteria</taxon>
        <taxon>Pseudomonadati</taxon>
        <taxon>Pseudomonadota</taxon>
        <taxon>Betaproteobacteria</taxon>
        <taxon>Burkholderiales</taxon>
        <taxon>Burkholderiaceae</taxon>
        <taxon>Quisquiliibacterium</taxon>
    </lineage>
</organism>
<comment type="function">
    <text evidence="7">Involved in the regulation of glutamine synthetase GlnA, a key enzyme in the process to assimilate ammonia. When cellular nitrogen levels are high, the C-terminal adenylyl transferase (AT) inactivates GlnA by covalent transfer of an adenylyl group from ATP to specific tyrosine residue of GlnA, thus reducing its activity. Conversely, when nitrogen levels are low, the N-terminal adenylyl removase (AR) activates GlnA by removing the adenylyl group by phosphorolysis, increasing its activity. The regulatory region of GlnE binds the signal transduction protein PII (GlnB) which indicates the nitrogen status of the cell.</text>
</comment>
<evidence type="ECO:0000256" key="1">
    <source>
        <dbReference type="ARBA" id="ARBA00022679"/>
    </source>
</evidence>
<dbReference type="Gene3D" id="1.20.120.1510">
    <property type="match status" value="1"/>
</dbReference>
<dbReference type="GO" id="GO:0005829">
    <property type="term" value="C:cytosol"/>
    <property type="evidence" value="ECO:0007669"/>
    <property type="project" value="TreeGrafter"/>
</dbReference>
<comment type="similarity">
    <text evidence="7">Belongs to the GlnE family.</text>
</comment>
<comment type="catalytic activity">
    <reaction evidence="7">
        <text>[glutamine synthetase]-O(4)-(5'-adenylyl)-L-tyrosine + phosphate = [glutamine synthetase]-L-tyrosine + ADP</text>
        <dbReference type="Rhea" id="RHEA:43716"/>
        <dbReference type="Rhea" id="RHEA-COMP:10660"/>
        <dbReference type="Rhea" id="RHEA-COMP:10661"/>
        <dbReference type="ChEBI" id="CHEBI:43474"/>
        <dbReference type="ChEBI" id="CHEBI:46858"/>
        <dbReference type="ChEBI" id="CHEBI:83624"/>
        <dbReference type="ChEBI" id="CHEBI:456216"/>
        <dbReference type="EC" id="2.7.7.89"/>
    </reaction>
</comment>
<keyword evidence="1 7" id="KW-0808">Transferase</keyword>
<feature type="domain" description="PII-uridylyltransferase/Glutamine-synthetase adenylyltransferase" evidence="9">
    <location>
        <begin position="300"/>
        <end position="441"/>
    </location>
</feature>
<dbReference type="PANTHER" id="PTHR30621:SF0">
    <property type="entry name" value="BIFUNCTIONAL GLUTAMINE SYNTHETASE ADENYLYLTRANSFERASE_ADENYLYL-REMOVING ENZYME"/>
    <property type="match status" value="1"/>
</dbReference>
<evidence type="ECO:0000256" key="2">
    <source>
        <dbReference type="ARBA" id="ARBA00022695"/>
    </source>
</evidence>
<feature type="domain" description="Glutamate-ammonia ligase adenylyltransferase repeated" evidence="8">
    <location>
        <begin position="534"/>
        <end position="770"/>
    </location>
</feature>
<dbReference type="GO" id="GO:0000820">
    <property type="term" value="P:regulation of glutamine family amino acid metabolic process"/>
    <property type="evidence" value="ECO:0007669"/>
    <property type="project" value="UniProtKB-UniRule"/>
</dbReference>
<evidence type="ECO:0000256" key="6">
    <source>
        <dbReference type="ARBA" id="ARBA00023268"/>
    </source>
</evidence>
<dbReference type="GO" id="GO:0000287">
    <property type="term" value="F:magnesium ion binding"/>
    <property type="evidence" value="ECO:0007669"/>
    <property type="project" value="UniProtKB-UniRule"/>
</dbReference>
<dbReference type="EC" id="2.7.7.42" evidence="7"/>
<evidence type="ECO:0000256" key="4">
    <source>
        <dbReference type="ARBA" id="ARBA00022840"/>
    </source>
</evidence>
<dbReference type="InterPro" id="IPR005190">
    <property type="entry name" value="GlnE_rpt_dom"/>
</dbReference>
<comment type="caution">
    <text evidence="10">The sequence shown here is derived from an EMBL/GenBank/DDBJ whole genome shotgun (WGS) entry which is preliminary data.</text>
</comment>
<comment type="cofactor">
    <cofactor evidence="7">
        <name>Mg(2+)</name>
        <dbReference type="ChEBI" id="CHEBI:18420"/>
    </cofactor>
</comment>
<dbReference type="HAMAP" id="MF_00802">
    <property type="entry name" value="GlnE"/>
    <property type="match status" value="1"/>
</dbReference>
<keyword evidence="6 7" id="KW-0511">Multifunctional enzyme</keyword>
<dbReference type="InterPro" id="IPR013546">
    <property type="entry name" value="PII_UdlTrfase/GS_AdlTrfase"/>
</dbReference>
<dbReference type="EC" id="2.7.7.89" evidence="7"/>
<dbReference type="Gene3D" id="1.20.120.330">
    <property type="entry name" value="Nucleotidyltransferases domain 2"/>
    <property type="match status" value="2"/>
</dbReference>